<dbReference type="EMBL" id="CACVKT020003445">
    <property type="protein sequence ID" value="CAC5383767.1"/>
    <property type="molecule type" value="Genomic_DNA"/>
</dbReference>
<evidence type="ECO:0000313" key="2">
    <source>
        <dbReference type="EMBL" id="CAC5383767.1"/>
    </source>
</evidence>
<dbReference type="InterPro" id="IPR045055">
    <property type="entry name" value="DNA2/NAM7-like"/>
</dbReference>
<dbReference type="Proteomes" id="UP000507470">
    <property type="component" value="Unassembled WGS sequence"/>
</dbReference>
<dbReference type="PANTHER" id="PTHR10887">
    <property type="entry name" value="DNA2/NAM7 HELICASE FAMILY"/>
    <property type="match status" value="1"/>
</dbReference>
<dbReference type="GO" id="GO:0031380">
    <property type="term" value="C:nuclear RNA-directed RNA polymerase complex"/>
    <property type="evidence" value="ECO:0007669"/>
    <property type="project" value="TreeGrafter"/>
</dbReference>
<dbReference type="Gene3D" id="3.40.50.300">
    <property type="entry name" value="P-loop containing nucleotide triphosphate hydrolases"/>
    <property type="match status" value="1"/>
</dbReference>
<evidence type="ECO:0000313" key="3">
    <source>
        <dbReference type="Proteomes" id="UP000507470"/>
    </source>
</evidence>
<feature type="domain" description="DNA2/NAM7 helicase helicase" evidence="1">
    <location>
        <begin position="73"/>
        <end position="173"/>
    </location>
</feature>
<name>A0A6J8BND2_MYTCO</name>
<dbReference type="GO" id="GO:0004386">
    <property type="term" value="F:helicase activity"/>
    <property type="evidence" value="ECO:0007669"/>
    <property type="project" value="InterPro"/>
</dbReference>
<proteinExistence type="predicted"/>
<keyword evidence="3" id="KW-1185">Reference proteome</keyword>
<sequence length="191" mass="22146">MHSEVFNKQTALPFCKQLLLKKHIVEKDVPDYFKSFKFVKEKFEISCLNSKLHKYKIDISTEASWPCADFLRLDDSQHRAIITLMTRKLALIQGPPGTGKTVVGLKIAELLLKNDHIWRKQDNQGPMLLLSYTNHALDQFLLGIFTRFRKTDAVDIVRLGSRSEVEILTEFNLTAKRKADIHKKEEYSTRI</sequence>
<evidence type="ECO:0000259" key="1">
    <source>
        <dbReference type="Pfam" id="PF13086"/>
    </source>
</evidence>
<dbReference type="PANTHER" id="PTHR10887:SF341">
    <property type="entry name" value="NFX1-TYPE ZINC FINGER-CONTAINING PROTEIN 1"/>
    <property type="match status" value="1"/>
</dbReference>
<dbReference type="InterPro" id="IPR041677">
    <property type="entry name" value="DNA2/NAM7_AAA_11"/>
</dbReference>
<protein>
    <recommendedName>
        <fullName evidence="1">DNA2/NAM7 helicase helicase domain-containing protein</fullName>
    </recommendedName>
</protein>
<dbReference type="OrthoDB" id="2423195at2759"/>
<dbReference type="Pfam" id="PF13086">
    <property type="entry name" value="AAA_11"/>
    <property type="match status" value="1"/>
</dbReference>
<dbReference type="AlphaFoldDB" id="A0A6J8BND2"/>
<dbReference type="GO" id="GO:0031048">
    <property type="term" value="P:regulatory ncRNA-mediated heterochromatin formation"/>
    <property type="evidence" value="ECO:0007669"/>
    <property type="project" value="TreeGrafter"/>
</dbReference>
<accession>A0A6J8BND2</accession>
<dbReference type="InterPro" id="IPR027417">
    <property type="entry name" value="P-loop_NTPase"/>
</dbReference>
<gene>
    <name evidence="2" type="ORF">MCOR_19480</name>
</gene>
<dbReference type="SUPFAM" id="SSF52540">
    <property type="entry name" value="P-loop containing nucleoside triphosphate hydrolases"/>
    <property type="match status" value="1"/>
</dbReference>
<reference evidence="2 3" key="1">
    <citation type="submission" date="2020-06" db="EMBL/GenBank/DDBJ databases">
        <authorList>
            <person name="Li R."/>
            <person name="Bekaert M."/>
        </authorList>
    </citation>
    <scope>NUCLEOTIDE SEQUENCE [LARGE SCALE GENOMIC DNA]</scope>
    <source>
        <strain evidence="3">wild</strain>
    </source>
</reference>
<organism evidence="2 3">
    <name type="scientific">Mytilus coruscus</name>
    <name type="common">Sea mussel</name>
    <dbReference type="NCBI Taxonomy" id="42192"/>
    <lineage>
        <taxon>Eukaryota</taxon>
        <taxon>Metazoa</taxon>
        <taxon>Spiralia</taxon>
        <taxon>Lophotrochozoa</taxon>
        <taxon>Mollusca</taxon>
        <taxon>Bivalvia</taxon>
        <taxon>Autobranchia</taxon>
        <taxon>Pteriomorphia</taxon>
        <taxon>Mytilida</taxon>
        <taxon>Mytiloidea</taxon>
        <taxon>Mytilidae</taxon>
        <taxon>Mytilinae</taxon>
        <taxon>Mytilus</taxon>
    </lineage>
</organism>